<dbReference type="InterPro" id="IPR032047">
    <property type="entry name" value="ResT/TelK_cat"/>
</dbReference>
<accession>A0ABT3AZG0</accession>
<dbReference type="EMBL" id="JAOWRF010000197">
    <property type="protein sequence ID" value="MCV3214505.1"/>
    <property type="molecule type" value="Genomic_DNA"/>
</dbReference>
<organism evidence="2 3">
    <name type="scientific">Plectonema radiosum NIES-515</name>
    <dbReference type="NCBI Taxonomy" id="2986073"/>
    <lineage>
        <taxon>Bacteria</taxon>
        <taxon>Bacillati</taxon>
        <taxon>Cyanobacteriota</taxon>
        <taxon>Cyanophyceae</taxon>
        <taxon>Oscillatoriophycideae</taxon>
        <taxon>Oscillatoriales</taxon>
        <taxon>Microcoleaceae</taxon>
        <taxon>Plectonema</taxon>
    </lineage>
</organism>
<keyword evidence="3" id="KW-1185">Reference proteome</keyword>
<evidence type="ECO:0000313" key="3">
    <source>
        <dbReference type="Proteomes" id="UP001526143"/>
    </source>
</evidence>
<proteinExistence type="predicted"/>
<evidence type="ECO:0000313" key="2">
    <source>
        <dbReference type="EMBL" id="MCV3214505.1"/>
    </source>
</evidence>
<protein>
    <submittedName>
        <fullName evidence="2">Telomere resolvase</fullName>
    </submittedName>
</protein>
<gene>
    <name evidence="2" type="ORF">OGM63_13450</name>
</gene>
<sequence length="513" mass="59120">MTPQEYFDRIKDLHNPDEIKTVCETLTDDLFNETDKPKTRVNKLTPYNKLITAIPDDNLTEGENAYIQTRSDGSYWKRHLHFKFTGIADTNFNGKDGINTKTVVLDRLENQQEIPVNDYLETTVKLLQSSDPHELAIGLIAASGRRPIEILARGSFTLEEKLPAYLKPGYFVQFRGQAKKREYDVAEDERTEYRIGLLVPAVSFLQAFERFQAMPETKEILEFVKTETAKGTYAEQINASIDDRRGNSLRRVVQRNFTSLPKRQKDTELNPKALRAVYVNLITERDCPKNINRLLWASRAIGHFVDSAKVSDRDLMHLVTTLGYSDYYIDSEVPYTPEITFTPIETKEIMTTKTIEKTEETNTRKERKSVSVDSEAFARIKELQTEWGLENQQSVISKLLEMLDKQPEPKAQKPERNLQDIDTESLKKLRGEDAVNEKIRRAFEAITTYNDSATEKRWCVNNQGLRQISGCNGQAVSVWMKEHQTSIDDHNKKYNLGQYDNKGRGDITEVIKW</sequence>
<evidence type="ECO:0000259" key="1">
    <source>
        <dbReference type="Pfam" id="PF16684"/>
    </source>
</evidence>
<dbReference type="RefSeq" id="WP_263746083.1">
    <property type="nucleotide sequence ID" value="NZ_JAOWRF010000197.1"/>
</dbReference>
<dbReference type="Proteomes" id="UP001526143">
    <property type="component" value="Unassembled WGS sequence"/>
</dbReference>
<reference evidence="2 3" key="1">
    <citation type="submission" date="2022-10" db="EMBL/GenBank/DDBJ databases">
        <title>Identification of biosynthetic pathway for the production of the potent trypsin inhibitor radiosumin.</title>
        <authorList>
            <person name="Fewer D.P."/>
            <person name="Delbaje E."/>
            <person name="Ouyang X."/>
            <person name="Agostino P.D."/>
            <person name="Wahlsten M."/>
            <person name="Jokela J."/>
            <person name="Permi P."/>
            <person name="Haapaniemi E."/>
            <person name="Koistinen H."/>
        </authorList>
    </citation>
    <scope>NUCLEOTIDE SEQUENCE [LARGE SCALE GENOMIC DNA]</scope>
    <source>
        <strain evidence="2 3">NIES-515</strain>
    </source>
</reference>
<dbReference type="InterPro" id="IPR038280">
    <property type="entry name" value="ResT/TelK_cat_sf"/>
</dbReference>
<dbReference type="Gene3D" id="1.10.443.30">
    <property type="entry name" value="Telomere resolvase"/>
    <property type="match status" value="1"/>
</dbReference>
<comment type="caution">
    <text evidence="2">The sequence shown here is derived from an EMBL/GenBank/DDBJ whole genome shotgun (WGS) entry which is preliminary data.</text>
</comment>
<name>A0ABT3AZG0_9CYAN</name>
<dbReference type="Pfam" id="PF16684">
    <property type="entry name" value="ResT-TelK_cat"/>
    <property type="match status" value="1"/>
</dbReference>
<feature type="domain" description="Telomere resolvase ResT/TelK catalytic" evidence="1">
    <location>
        <begin position="110"/>
        <end position="309"/>
    </location>
</feature>